<protein>
    <submittedName>
        <fullName evidence="1">STK36 isoform 15</fullName>
    </submittedName>
</protein>
<feature type="non-terminal residue" evidence="1">
    <location>
        <position position="1"/>
    </location>
</feature>
<evidence type="ECO:0000313" key="2">
    <source>
        <dbReference type="Proteomes" id="UP000236370"/>
    </source>
</evidence>
<comment type="caution">
    <text evidence="1">The sequence shown here is derived from an EMBL/GenBank/DDBJ whole genome shotgun (WGS) entry which is preliminary data.</text>
</comment>
<dbReference type="EMBL" id="NBAG03000230">
    <property type="protein sequence ID" value="PNI70858.1"/>
    <property type="molecule type" value="Genomic_DNA"/>
</dbReference>
<dbReference type="Proteomes" id="UP000236370">
    <property type="component" value="Unassembled WGS sequence"/>
</dbReference>
<reference evidence="1 2" key="1">
    <citation type="submission" date="2017-12" db="EMBL/GenBank/DDBJ databases">
        <title>High-resolution comparative analysis of great ape genomes.</title>
        <authorList>
            <person name="Pollen A."/>
            <person name="Hastie A."/>
            <person name="Hormozdiari F."/>
            <person name="Dougherty M."/>
            <person name="Liu R."/>
            <person name="Chaisson M."/>
            <person name="Hoppe E."/>
            <person name="Hill C."/>
            <person name="Pang A."/>
            <person name="Hillier L."/>
            <person name="Baker C."/>
            <person name="Armstrong J."/>
            <person name="Shendure J."/>
            <person name="Paten B."/>
            <person name="Wilson R."/>
            <person name="Chao H."/>
            <person name="Schneider V."/>
            <person name="Ventura M."/>
            <person name="Kronenberg Z."/>
            <person name="Murali S."/>
            <person name="Gordon D."/>
            <person name="Cantsilieris S."/>
            <person name="Munson K."/>
            <person name="Nelson B."/>
            <person name="Raja A."/>
            <person name="Underwood J."/>
            <person name="Diekhans M."/>
            <person name="Fiddes I."/>
            <person name="Haussler D."/>
            <person name="Eichler E."/>
        </authorList>
    </citation>
    <scope>NUCLEOTIDE SEQUENCE [LARGE SCALE GENOMIC DNA]</scope>
    <source>
        <strain evidence="1">Yerkes chimp pedigree #C0471</strain>
    </source>
</reference>
<name>A0A2J8NGG6_PANTR</name>
<sequence length="65" mass="7298">ENEEPDSDNEWQHLLETTEPVPIQLKAPLTLLCNPDFCQRIQSQLHEAGGQVKGWRREGADGNGT</sequence>
<accession>A0A2J8NGG6</accession>
<proteinExistence type="predicted"/>
<evidence type="ECO:0000313" key="1">
    <source>
        <dbReference type="EMBL" id="PNI70858.1"/>
    </source>
</evidence>
<dbReference type="AlphaFoldDB" id="A0A2J8NGG6"/>
<gene>
    <name evidence="1" type="ORF">CK820_G0011087</name>
</gene>
<organism evidence="1 2">
    <name type="scientific">Pan troglodytes</name>
    <name type="common">Chimpanzee</name>
    <dbReference type="NCBI Taxonomy" id="9598"/>
    <lineage>
        <taxon>Eukaryota</taxon>
        <taxon>Metazoa</taxon>
        <taxon>Chordata</taxon>
        <taxon>Craniata</taxon>
        <taxon>Vertebrata</taxon>
        <taxon>Euteleostomi</taxon>
        <taxon>Mammalia</taxon>
        <taxon>Eutheria</taxon>
        <taxon>Euarchontoglires</taxon>
        <taxon>Primates</taxon>
        <taxon>Haplorrhini</taxon>
        <taxon>Catarrhini</taxon>
        <taxon>Hominidae</taxon>
        <taxon>Pan</taxon>
    </lineage>
</organism>